<dbReference type="InterPro" id="IPR014044">
    <property type="entry name" value="CAP_dom"/>
</dbReference>
<dbReference type="Proteomes" id="UP000429644">
    <property type="component" value="Unassembled WGS sequence"/>
</dbReference>
<dbReference type="SUPFAM" id="SSF55797">
    <property type="entry name" value="PR-1-like"/>
    <property type="match status" value="1"/>
</dbReference>
<feature type="compositionally biased region" description="Basic and acidic residues" evidence="1">
    <location>
        <begin position="303"/>
        <end position="334"/>
    </location>
</feature>
<dbReference type="AlphaFoldDB" id="A0A7J9UXK8"/>
<dbReference type="InterPro" id="IPR035940">
    <property type="entry name" value="CAP_sf"/>
</dbReference>
<feature type="non-terminal residue" evidence="4">
    <location>
        <position position="1"/>
    </location>
</feature>
<feature type="domain" description="SCP" evidence="3">
    <location>
        <begin position="58"/>
        <end position="171"/>
    </location>
</feature>
<evidence type="ECO:0000313" key="5">
    <source>
        <dbReference type="Proteomes" id="UP000429644"/>
    </source>
</evidence>
<evidence type="ECO:0000256" key="2">
    <source>
        <dbReference type="SAM" id="SignalP"/>
    </source>
</evidence>
<feature type="compositionally biased region" description="Low complexity" evidence="1">
    <location>
        <begin position="218"/>
        <end position="242"/>
    </location>
</feature>
<dbReference type="CDD" id="cd05379">
    <property type="entry name" value="CAP_bacterial"/>
    <property type="match status" value="1"/>
</dbReference>
<sequence length="350" mass="35188">VTVLSSRQRRSALAAVAAAAVAIPAGLAAAPATAAPVTAAPAALQASTAAQLEAAIVAQVNAYRAANGVAPLTRNSGIDSVARGWSQNQADRGTMSHNPRYADQMPAGASAWAENVAYLQGYSVSEMAKVFVDDWIGSPGHRRNILDANMTHTGVGIAQNAAGEVYATQNFGRYAGGISGDRATASPTPKPAPSSPAPKAAPPTPTPKAAPPTPAPKAAPLTPAPKAAPLTPAPSPTTDSAPAPAPQAPAPQPERPTATGPTAGQTPAPAPSTPASPADESAEPTPEAAEGAATDHAGTPSETADHPAEAAADGAERAEEATGHESRHASERLNRFQRMVLEILMSVFTR</sequence>
<reference evidence="4 5" key="1">
    <citation type="submission" date="2019-10" db="EMBL/GenBank/DDBJ databases">
        <title>Georgenia wutianyii sp. nov. and Georgenia yuyongxinii sp. nov. isolated from plateau pika (Ochotona curzoniae) in the Qinghai-Tibet plateau of China.</title>
        <authorList>
            <person name="Tian Z."/>
        </authorList>
    </citation>
    <scope>NUCLEOTIDE SEQUENCE [LARGE SCALE GENOMIC DNA]</scope>
    <source>
        <strain evidence="4 5">JCM 15130</strain>
    </source>
</reference>
<protein>
    <recommendedName>
        <fullName evidence="3">SCP domain-containing protein</fullName>
    </recommendedName>
</protein>
<feature type="compositionally biased region" description="Pro residues" evidence="1">
    <location>
        <begin position="188"/>
        <end position="217"/>
    </location>
</feature>
<dbReference type="PRINTS" id="PR01217">
    <property type="entry name" value="PRICHEXTENSN"/>
</dbReference>
<evidence type="ECO:0000259" key="3">
    <source>
        <dbReference type="Pfam" id="PF00188"/>
    </source>
</evidence>
<dbReference type="PANTHER" id="PTHR31157:SF1">
    <property type="entry name" value="SCP DOMAIN-CONTAINING PROTEIN"/>
    <property type="match status" value="1"/>
</dbReference>
<feature type="compositionally biased region" description="Low complexity" evidence="1">
    <location>
        <begin position="255"/>
        <end position="267"/>
    </location>
</feature>
<keyword evidence="2" id="KW-0732">Signal</keyword>
<dbReference type="EMBL" id="WHPD01002561">
    <property type="protein sequence ID" value="MPV89368.1"/>
    <property type="molecule type" value="Genomic_DNA"/>
</dbReference>
<evidence type="ECO:0000313" key="4">
    <source>
        <dbReference type="EMBL" id="MPV89368.1"/>
    </source>
</evidence>
<dbReference type="PROSITE" id="PS51318">
    <property type="entry name" value="TAT"/>
    <property type="match status" value="1"/>
</dbReference>
<keyword evidence="5" id="KW-1185">Reference proteome</keyword>
<gene>
    <name evidence="4" type="ORF">GB882_11880</name>
</gene>
<name>A0A7J9UXK8_9MICO</name>
<accession>A0A7J9UXK8</accession>
<dbReference type="Pfam" id="PF00188">
    <property type="entry name" value="CAP"/>
    <property type="match status" value="1"/>
</dbReference>
<comment type="caution">
    <text evidence="4">The sequence shown here is derived from an EMBL/GenBank/DDBJ whole genome shotgun (WGS) entry which is preliminary data.</text>
</comment>
<organism evidence="4 5">
    <name type="scientific">Georgenia ruanii</name>
    <dbReference type="NCBI Taxonomy" id="348442"/>
    <lineage>
        <taxon>Bacteria</taxon>
        <taxon>Bacillati</taxon>
        <taxon>Actinomycetota</taxon>
        <taxon>Actinomycetes</taxon>
        <taxon>Micrococcales</taxon>
        <taxon>Bogoriellaceae</taxon>
        <taxon>Georgenia</taxon>
    </lineage>
</organism>
<feature type="region of interest" description="Disordered" evidence="1">
    <location>
        <begin position="177"/>
        <end position="335"/>
    </location>
</feature>
<dbReference type="InterPro" id="IPR006311">
    <property type="entry name" value="TAT_signal"/>
</dbReference>
<feature type="chain" id="PRO_5029629219" description="SCP domain-containing protein" evidence="2">
    <location>
        <begin position="35"/>
        <end position="350"/>
    </location>
</feature>
<proteinExistence type="predicted"/>
<feature type="compositionally biased region" description="Low complexity" evidence="1">
    <location>
        <begin position="275"/>
        <end position="294"/>
    </location>
</feature>
<feature type="signal peptide" evidence="2">
    <location>
        <begin position="1"/>
        <end position="34"/>
    </location>
</feature>
<dbReference type="Gene3D" id="3.40.33.10">
    <property type="entry name" value="CAP"/>
    <property type="match status" value="1"/>
</dbReference>
<dbReference type="PANTHER" id="PTHR31157">
    <property type="entry name" value="SCP DOMAIN-CONTAINING PROTEIN"/>
    <property type="match status" value="1"/>
</dbReference>
<evidence type="ECO:0000256" key="1">
    <source>
        <dbReference type="SAM" id="MobiDB-lite"/>
    </source>
</evidence>
<feature type="compositionally biased region" description="Pro residues" evidence="1">
    <location>
        <begin position="243"/>
        <end position="254"/>
    </location>
</feature>